<sequence length="671" mass="75487">MKLHVKFFVLFEESGIHYKTLWNRLMEDNLNLEIIQVSQNSKIEPFNCDIVLYTIPFIEPIVREKCLNPNAMFFNIGLPFDPEKLEVLKSIERGTDVLLLGEGKAILWDSKLTLKSHGIDNINFIPYTSPNLQVDHVKTAVYMGIKTVDLPQIERYIDIGGRLIHPYVIRKIGEAANLSKEYLDKKLKEYISNESKVMDYTTCISLSTASEFTEERISMLNLFDFPAVILANQETIAAINNAFRNEFHFNYETIIGNKIYSNALISELLSVCDPATGNGIWHAESGKSYNVQRKCIETIGTDIIHRELVEIVPLRGDKPSNTTRYGFDDIIGKSQAMKSVLSQARKLSAIDVTVLIEGESGTGKELLAQSIHSESPRADKPFIAVNCGSFSESLLESELFGYSGGSFTGAKKEGKKGLLEAAHGGTIFLDEIAEATLKTQVRLLRFLQEKEVQPIGSNIVKRVDVRVICAANTDMEAAMRCGTIREDLFYRISPITLTVPPLRARCEDILPLLRSYLGNDVILDSDLIRFVKGYEWPGNVRELKGLAEYLHYFGGQILSYVHLPERYKKKYSDLFCSNLQHTADEEHIAIKTGLLPKAASLEQALLQLLSIKSAGRRALVRSLRQNGTPTTEYEVKILLDRFRSLGWIEHSSSGRAAKLTELGRQQITRPI</sequence>
<dbReference type="Gene3D" id="1.10.8.60">
    <property type="match status" value="1"/>
</dbReference>
<dbReference type="FunFam" id="3.40.50.300:FF:000006">
    <property type="entry name" value="DNA-binding transcriptional regulator NtrC"/>
    <property type="match status" value="1"/>
</dbReference>
<keyword evidence="5" id="KW-1185">Reference proteome</keyword>
<dbReference type="EMBL" id="FMWL01000005">
    <property type="protein sequence ID" value="SCZ78553.1"/>
    <property type="molecule type" value="Genomic_DNA"/>
</dbReference>
<dbReference type="GO" id="GO:0005524">
    <property type="term" value="F:ATP binding"/>
    <property type="evidence" value="ECO:0007669"/>
    <property type="project" value="UniProtKB-KW"/>
</dbReference>
<dbReference type="Pfam" id="PF00158">
    <property type="entry name" value="Sigma54_activat"/>
    <property type="match status" value="1"/>
</dbReference>
<gene>
    <name evidence="4" type="ORF">SAMN03080599_01287</name>
</gene>
<accession>A0A1G5RWZ2</accession>
<dbReference type="Proteomes" id="UP000199208">
    <property type="component" value="Unassembled WGS sequence"/>
</dbReference>
<reference evidence="4 5" key="1">
    <citation type="submission" date="2016-10" db="EMBL/GenBank/DDBJ databases">
        <authorList>
            <person name="de Groot N.N."/>
        </authorList>
    </citation>
    <scope>NUCLEOTIDE SEQUENCE [LARGE SCALE GENOMIC DNA]</scope>
    <source>
        <strain evidence="4 5">DSM 2784</strain>
    </source>
</reference>
<dbReference type="InterPro" id="IPR002078">
    <property type="entry name" value="Sigma_54_int"/>
</dbReference>
<dbReference type="CDD" id="cd00009">
    <property type="entry name" value="AAA"/>
    <property type="match status" value="1"/>
</dbReference>
<keyword evidence="2" id="KW-0067">ATP-binding</keyword>
<evidence type="ECO:0000259" key="3">
    <source>
        <dbReference type="PROSITE" id="PS50045"/>
    </source>
</evidence>
<evidence type="ECO:0000313" key="4">
    <source>
        <dbReference type="EMBL" id="SCZ78553.1"/>
    </source>
</evidence>
<evidence type="ECO:0000313" key="5">
    <source>
        <dbReference type="Proteomes" id="UP000199208"/>
    </source>
</evidence>
<dbReference type="GO" id="GO:0006355">
    <property type="term" value="P:regulation of DNA-templated transcription"/>
    <property type="evidence" value="ECO:0007669"/>
    <property type="project" value="InterPro"/>
</dbReference>
<dbReference type="PANTHER" id="PTHR32071">
    <property type="entry name" value="TRANSCRIPTIONAL REGULATORY PROTEIN"/>
    <property type="match status" value="1"/>
</dbReference>
<dbReference type="InterPro" id="IPR003593">
    <property type="entry name" value="AAA+_ATPase"/>
</dbReference>
<dbReference type="InterPro" id="IPR027417">
    <property type="entry name" value="P-loop_NTPase"/>
</dbReference>
<dbReference type="AlphaFoldDB" id="A0A1G5RWZ2"/>
<dbReference type="InterPro" id="IPR025662">
    <property type="entry name" value="Sigma_54_int_dom_ATP-bd_1"/>
</dbReference>
<dbReference type="PROSITE" id="PS00676">
    <property type="entry name" value="SIGMA54_INTERACT_2"/>
    <property type="match status" value="1"/>
</dbReference>
<evidence type="ECO:0000256" key="1">
    <source>
        <dbReference type="ARBA" id="ARBA00022741"/>
    </source>
</evidence>
<dbReference type="InterPro" id="IPR025943">
    <property type="entry name" value="Sigma_54_int_dom_ATP-bd_2"/>
</dbReference>
<evidence type="ECO:0000256" key="2">
    <source>
        <dbReference type="ARBA" id="ARBA00022840"/>
    </source>
</evidence>
<dbReference type="SUPFAM" id="SSF52540">
    <property type="entry name" value="P-loop containing nucleoside triphosphate hydrolases"/>
    <property type="match status" value="1"/>
</dbReference>
<name>A0A1G5RWZ2_9FIRM</name>
<dbReference type="Gene3D" id="3.40.50.300">
    <property type="entry name" value="P-loop containing nucleotide triphosphate hydrolases"/>
    <property type="match status" value="1"/>
</dbReference>
<proteinExistence type="predicted"/>
<dbReference type="STRING" id="1120920.SAMN03080599_01287"/>
<organism evidence="4 5">
    <name type="scientific">Acidaminobacter hydrogenoformans DSM 2784</name>
    <dbReference type="NCBI Taxonomy" id="1120920"/>
    <lineage>
        <taxon>Bacteria</taxon>
        <taxon>Bacillati</taxon>
        <taxon>Bacillota</taxon>
        <taxon>Clostridia</taxon>
        <taxon>Peptostreptococcales</taxon>
        <taxon>Acidaminobacteraceae</taxon>
        <taxon>Acidaminobacter</taxon>
    </lineage>
</organism>
<dbReference type="InterPro" id="IPR058031">
    <property type="entry name" value="AAA_lid_NorR"/>
</dbReference>
<feature type="domain" description="Sigma-54 factor interaction" evidence="3">
    <location>
        <begin position="330"/>
        <end position="552"/>
    </location>
</feature>
<dbReference type="RefSeq" id="WP_170829333.1">
    <property type="nucleotide sequence ID" value="NZ_FMWL01000005.1"/>
</dbReference>
<keyword evidence="1" id="KW-0547">Nucleotide-binding</keyword>
<dbReference type="SMART" id="SM00382">
    <property type="entry name" value="AAA"/>
    <property type="match status" value="1"/>
</dbReference>
<dbReference type="PROSITE" id="PS00675">
    <property type="entry name" value="SIGMA54_INTERACT_1"/>
    <property type="match status" value="1"/>
</dbReference>
<dbReference type="Pfam" id="PF25601">
    <property type="entry name" value="AAA_lid_14"/>
    <property type="match status" value="1"/>
</dbReference>
<protein>
    <submittedName>
        <fullName evidence="4">Sigma-54 interaction domain-containing protein</fullName>
    </submittedName>
</protein>
<dbReference type="PROSITE" id="PS50045">
    <property type="entry name" value="SIGMA54_INTERACT_4"/>
    <property type="match status" value="1"/>
</dbReference>